<comment type="caution">
    <text evidence="1">The sequence shown here is derived from an EMBL/GenBank/DDBJ whole genome shotgun (WGS) entry which is preliminary data.</text>
</comment>
<accession>A0A5B7E153</accession>
<organism evidence="1 2">
    <name type="scientific">Portunus trituberculatus</name>
    <name type="common">Swimming crab</name>
    <name type="synonym">Neptunus trituberculatus</name>
    <dbReference type="NCBI Taxonomy" id="210409"/>
    <lineage>
        <taxon>Eukaryota</taxon>
        <taxon>Metazoa</taxon>
        <taxon>Ecdysozoa</taxon>
        <taxon>Arthropoda</taxon>
        <taxon>Crustacea</taxon>
        <taxon>Multicrustacea</taxon>
        <taxon>Malacostraca</taxon>
        <taxon>Eumalacostraca</taxon>
        <taxon>Eucarida</taxon>
        <taxon>Decapoda</taxon>
        <taxon>Pleocyemata</taxon>
        <taxon>Brachyura</taxon>
        <taxon>Eubrachyura</taxon>
        <taxon>Portunoidea</taxon>
        <taxon>Portunidae</taxon>
        <taxon>Portuninae</taxon>
        <taxon>Portunus</taxon>
    </lineage>
</organism>
<dbReference type="EMBL" id="VSRR010001671">
    <property type="protein sequence ID" value="MPC26926.1"/>
    <property type="molecule type" value="Genomic_DNA"/>
</dbReference>
<gene>
    <name evidence="1" type="ORF">E2C01_020077</name>
</gene>
<sequence length="221" mass="24493">MRCSLLSTLSKCDDGLHIKVSEAYSAEAACGSVRQLKALPISDMVLDSLRNASRSTSCRCSAKISHASNCIRRIETLPLMGRTFCLRCNTRYYLKHHDRTTRFISSVLNEAVLPETTHQTPTAMHISDLHYALSFCHRFTLADARLRISHEKALFSHTTTSTITTTDNIHHASTTTSSTTPCTLFLPSITTSTIFLSPSALYSPSTSLSQHQPNCPFPQEL</sequence>
<evidence type="ECO:0000313" key="1">
    <source>
        <dbReference type="EMBL" id="MPC26926.1"/>
    </source>
</evidence>
<reference evidence="1 2" key="1">
    <citation type="submission" date="2019-05" db="EMBL/GenBank/DDBJ databases">
        <title>Another draft genome of Portunus trituberculatus and its Hox gene families provides insights of decapod evolution.</title>
        <authorList>
            <person name="Jeong J.-H."/>
            <person name="Song I."/>
            <person name="Kim S."/>
            <person name="Choi T."/>
            <person name="Kim D."/>
            <person name="Ryu S."/>
            <person name="Kim W."/>
        </authorList>
    </citation>
    <scope>NUCLEOTIDE SEQUENCE [LARGE SCALE GENOMIC DNA]</scope>
    <source>
        <tissue evidence="1">Muscle</tissue>
    </source>
</reference>
<evidence type="ECO:0000313" key="2">
    <source>
        <dbReference type="Proteomes" id="UP000324222"/>
    </source>
</evidence>
<dbReference type="Proteomes" id="UP000324222">
    <property type="component" value="Unassembled WGS sequence"/>
</dbReference>
<protein>
    <submittedName>
        <fullName evidence="1">Uncharacterized protein</fullName>
    </submittedName>
</protein>
<proteinExistence type="predicted"/>
<keyword evidence="2" id="KW-1185">Reference proteome</keyword>
<dbReference type="AlphaFoldDB" id="A0A5B7E153"/>
<name>A0A5B7E153_PORTR</name>